<keyword evidence="1" id="KW-0472">Membrane</keyword>
<comment type="caution">
    <text evidence="3">The sequence shown here is derived from an EMBL/GenBank/DDBJ whole genome shotgun (WGS) entry which is preliminary data.</text>
</comment>
<reference evidence="3" key="2">
    <citation type="submission" date="2020-09" db="EMBL/GenBank/DDBJ databases">
        <authorList>
            <person name="Sun Q."/>
            <person name="Zhou Y."/>
        </authorList>
    </citation>
    <scope>NUCLEOTIDE SEQUENCE</scope>
    <source>
        <strain evidence="3">CGMCC 1.15290</strain>
    </source>
</reference>
<feature type="transmembrane region" description="Helical" evidence="1">
    <location>
        <begin position="112"/>
        <end position="133"/>
    </location>
</feature>
<evidence type="ECO:0000313" key="4">
    <source>
        <dbReference type="Proteomes" id="UP000627292"/>
    </source>
</evidence>
<dbReference type="Proteomes" id="UP000627292">
    <property type="component" value="Unassembled WGS sequence"/>
</dbReference>
<dbReference type="PANTHER" id="PTHR34978">
    <property type="entry name" value="POSSIBLE SENSOR-TRANSDUCER PROTEIN BLAR"/>
    <property type="match status" value="1"/>
</dbReference>
<protein>
    <recommendedName>
        <fullName evidence="2">Peptidase M56 domain-containing protein</fullName>
    </recommendedName>
</protein>
<evidence type="ECO:0000256" key="1">
    <source>
        <dbReference type="SAM" id="Phobius"/>
    </source>
</evidence>
<keyword evidence="1" id="KW-1133">Transmembrane helix</keyword>
<evidence type="ECO:0000259" key="2">
    <source>
        <dbReference type="Pfam" id="PF05569"/>
    </source>
</evidence>
<proteinExistence type="predicted"/>
<keyword evidence="1" id="KW-0812">Transmembrane</keyword>
<reference evidence="3" key="1">
    <citation type="journal article" date="2014" name="Int. J. Syst. Evol. Microbiol.">
        <title>Complete genome sequence of Corynebacterium casei LMG S-19264T (=DSM 44701T), isolated from a smear-ripened cheese.</title>
        <authorList>
            <consortium name="US DOE Joint Genome Institute (JGI-PGF)"/>
            <person name="Walter F."/>
            <person name="Albersmeier A."/>
            <person name="Kalinowski J."/>
            <person name="Ruckert C."/>
        </authorList>
    </citation>
    <scope>NUCLEOTIDE SEQUENCE</scope>
    <source>
        <strain evidence="3">CGMCC 1.15290</strain>
    </source>
</reference>
<dbReference type="RefSeq" id="WP_188953966.1">
    <property type="nucleotide sequence ID" value="NZ_BMIB01000003.1"/>
</dbReference>
<dbReference type="InterPro" id="IPR008756">
    <property type="entry name" value="Peptidase_M56"/>
</dbReference>
<feature type="transmembrane region" description="Helical" evidence="1">
    <location>
        <begin position="50"/>
        <end position="68"/>
    </location>
</feature>
<sequence length="684" mass="77258">MQALYHSPFLQALGYAIANSFWQVALIWLIVTVLHGVLKTSSAVKYRIAVWAQFTGFAWFVVTFRFYYQRCISAVREMEAFQLPGNTSFYITHTNTGFRNSLTGFLLKAEQLLPFLSVAYLCLLVFLAFKWIASYRQTQQIRYNGLLKTDIDWRLFVQKVSAQLGIKNKVSIYLSALVKSPLTIGFLKPIILIPVASINHLAAEQMEAVILHELAHIRRADYLVNLLQTVVEIILFFNPFTRLLSSVIRKERENSCDDWVLQYQYNPAMYAEALLNIARLQQQPVLAMPAAGDKKDLLPRVKRMLNKQEKSFDYKRHLVALMLMTFLLSGAAWLAPSANRSAVAGKDKKAQPVEIEPVSLAVNNPLFNPVFFLAEEKKKPASGTVTNTVKVVSVSMAVDRPVASQHAAITDTLQTLVLTEKPADEPTEAIIVPVAERTIGADAPVVTRAVATWSDRQQVVVTGRKMNVHRQRRMQYLPVFAVFASMQSRVRPPRLPEPEDTVRRVTGFRVSHQPPRLMMLQPVEEMPRPAPPTAAMVLERFLQSGNDSLNQQVLVNIALAKNNTDSVNVLRRFYRELWQQSRKHREQAEASNDMQDKGHWAVFKPLVVEQIHRSADKLSMASADSVTTIVTGKEGRKQFHVIITTGVTMVKHKVDHKKPAQEETAYGDKEITTDIAAATELEKD</sequence>
<gene>
    <name evidence="3" type="ORF">GCM10011379_31760</name>
</gene>
<dbReference type="CDD" id="cd07341">
    <property type="entry name" value="M56_BlaR1_MecR1_like"/>
    <property type="match status" value="1"/>
</dbReference>
<feature type="transmembrane region" description="Helical" evidence="1">
    <location>
        <begin position="317"/>
        <end position="335"/>
    </location>
</feature>
<dbReference type="PANTHER" id="PTHR34978:SF3">
    <property type="entry name" value="SLR0241 PROTEIN"/>
    <property type="match status" value="1"/>
</dbReference>
<dbReference type="EMBL" id="BMIB01000003">
    <property type="protein sequence ID" value="GGH71907.1"/>
    <property type="molecule type" value="Genomic_DNA"/>
</dbReference>
<dbReference type="Pfam" id="PF05569">
    <property type="entry name" value="Peptidase_M56"/>
    <property type="match status" value="1"/>
</dbReference>
<dbReference type="AlphaFoldDB" id="A0A917IZ46"/>
<evidence type="ECO:0000313" key="3">
    <source>
        <dbReference type="EMBL" id="GGH71907.1"/>
    </source>
</evidence>
<dbReference type="Gene3D" id="3.30.2010.10">
    <property type="entry name" value="Metalloproteases ('zincins'), catalytic domain"/>
    <property type="match status" value="1"/>
</dbReference>
<accession>A0A917IZ46</accession>
<dbReference type="InterPro" id="IPR052173">
    <property type="entry name" value="Beta-lactam_resp_regulator"/>
</dbReference>
<name>A0A917IZ46_9BACT</name>
<feature type="transmembrane region" description="Helical" evidence="1">
    <location>
        <begin position="20"/>
        <end position="38"/>
    </location>
</feature>
<feature type="domain" description="Peptidase M56" evidence="2">
    <location>
        <begin position="105"/>
        <end position="302"/>
    </location>
</feature>
<organism evidence="3 4">
    <name type="scientific">Filimonas zeae</name>
    <dbReference type="NCBI Taxonomy" id="1737353"/>
    <lineage>
        <taxon>Bacteria</taxon>
        <taxon>Pseudomonadati</taxon>
        <taxon>Bacteroidota</taxon>
        <taxon>Chitinophagia</taxon>
        <taxon>Chitinophagales</taxon>
        <taxon>Chitinophagaceae</taxon>
        <taxon>Filimonas</taxon>
    </lineage>
</organism>
<keyword evidence="4" id="KW-1185">Reference proteome</keyword>